<dbReference type="AlphaFoldDB" id="A0A0F9IEC0"/>
<comment type="caution">
    <text evidence="1">The sequence shown here is derived from an EMBL/GenBank/DDBJ whole genome shotgun (WGS) entry which is preliminary data.</text>
</comment>
<proteinExistence type="predicted"/>
<accession>A0A0F9IEC0</accession>
<organism evidence="1">
    <name type="scientific">marine sediment metagenome</name>
    <dbReference type="NCBI Taxonomy" id="412755"/>
    <lineage>
        <taxon>unclassified sequences</taxon>
        <taxon>metagenomes</taxon>
        <taxon>ecological metagenomes</taxon>
    </lineage>
</organism>
<sequence length="101" mass="12137">MDKVIKKLCELEDRKLIKWKIRRRGNIIAVTIEETKQTVRKNSLTRNVGGKQVHLIELNPFYSRYKHHISMAHWNNARKQYSEIQIIKILENTITKNRKLK</sequence>
<evidence type="ECO:0000313" key="1">
    <source>
        <dbReference type="EMBL" id="KKL92170.1"/>
    </source>
</evidence>
<dbReference type="EMBL" id="LAZR01019540">
    <property type="protein sequence ID" value="KKL92170.1"/>
    <property type="molecule type" value="Genomic_DNA"/>
</dbReference>
<gene>
    <name evidence="1" type="ORF">LCGC14_1887380</name>
</gene>
<name>A0A0F9IEC0_9ZZZZ</name>
<reference evidence="1" key="1">
    <citation type="journal article" date="2015" name="Nature">
        <title>Complex archaea that bridge the gap between prokaryotes and eukaryotes.</title>
        <authorList>
            <person name="Spang A."/>
            <person name="Saw J.H."/>
            <person name="Jorgensen S.L."/>
            <person name="Zaremba-Niedzwiedzka K."/>
            <person name="Martijn J."/>
            <person name="Lind A.E."/>
            <person name="van Eijk R."/>
            <person name="Schleper C."/>
            <person name="Guy L."/>
            <person name="Ettema T.J."/>
        </authorList>
    </citation>
    <scope>NUCLEOTIDE SEQUENCE</scope>
</reference>
<protein>
    <submittedName>
        <fullName evidence="1">Uncharacterized protein</fullName>
    </submittedName>
</protein>